<reference evidence="1 2" key="1">
    <citation type="submission" date="2017-05" db="EMBL/GenBank/DDBJ databases">
        <title>Chromobacterium violaceum GHPS1 isolated from Hydrocarbon polluted soil in French Guiana display an awesome secondary metabolite arsenal and a battery of drug and heavy-metal-resistance and detoxification of xenobiotics proteins.</title>
        <authorList>
            <person name="Belbahri L."/>
        </authorList>
    </citation>
    <scope>NUCLEOTIDE SEQUENCE [LARGE SCALE GENOMIC DNA]</scope>
    <source>
        <strain evidence="1 2">GHPS1</strain>
    </source>
</reference>
<sequence length="166" mass="18901">MAHATYTDLVKSDDDLIGHVAYSLYKSEKLTWLQTFEDKHQRAATDDEVETYFHPSVPAKIEEYREKAVEVMNAYIYEEFKTDLARYRQQLKDDVLLKAIKKGFWRTAAENVVTGSLQAGLAIFISTMVWIYSLTPDNAISHARENIGKTLQKAPDLSKQLSSGAH</sequence>
<dbReference type="RefSeq" id="WP_087697685.1">
    <property type="nucleotide sequence ID" value="NZ_NHOO01000006.1"/>
</dbReference>
<dbReference type="Proteomes" id="UP000196342">
    <property type="component" value="Unassembled WGS sequence"/>
</dbReference>
<proteinExistence type="predicted"/>
<protein>
    <submittedName>
        <fullName evidence="1">Uncharacterized protein</fullName>
    </submittedName>
</protein>
<dbReference type="EMBL" id="NHOO01000006">
    <property type="protein sequence ID" value="OVE48555.1"/>
    <property type="molecule type" value="Genomic_DNA"/>
</dbReference>
<comment type="caution">
    <text evidence="1">The sequence shown here is derived from an EMBL/GenBank/DDBJ whole genome shotgun (WGS) entry which is preliminary data.</text>
</comment>
<organism evidence="1 2">
    <name type="scientific">Chromobacterium violaceum</name>
    <dbReference type="NCBI Taxonomy" id="536"/>
    <lineage>
        <taxon>Bacteria</taxon>
        <taxon>Pseudomonadati</taxon>
        <taxon>Pseudomonadota</taxon>
        <taxon>Betaproteobacteria</taxon>
        <taxon>Neisseriales</taxon>
        <taxon>Chromobacteriaceae</taxon>
        <taxon>Chromobacterium</taxon>
    </lineage>
</organism>
<keyword evidence="2" id="KW-1185">Reference proteome</keyword>
<dbReference type="AlphaFoldDB" id="A0A202BB32"/>
<gene>
    <name evidence="1" type="ORF">CBW21_08290</name>
</gene>
<name>A0A202BB32_CHRVL</name>
<evidence type="ECO:0000313" key="1">
    <source>
        <dbReference type="EMBL" id="OVE48555.1"/>
    </source>
</evidence>
<evidence type="ECO:0000313" key="2">
    <source>
        <dbReference type="Proteomes" id="UP000196342"/>
    </source>
</evidence>
<accession>A0A202BB32</accession>